<reference evidence="2" key="1">
    <citation type="submission" date="2012-04" db="EMBL/GenBank/DDBJ databases">
        <title>The Genome Sequence of Loa loa.</title>
        <authorList>
            <consortium name="The Broad Institute Genome Sequencing Platform"/>
            <consortium name="Broad Institute Genome Sequencing Center for Infectious Disease"/>
            <person name="Nutman T.B."/>
            <person name="Fink D.L."/>
            <person name="Russ C."/>
            <person name="Young S."/>
            <person name="Zeng Q."/>
            <person name="Gargeya S."/>
            <person name="Alvarado L."/>
            <person name="Berlin A."/>
            <person name="Chapman S.B."/>
            <person name="Chen Z."/>
            <person name="Freedman E."/>
            <person name="Gellesch M."/>
            <person name="Goldberg J."/>
            <person name="Griggs A."/>
            <person name="Gujja S."/>
            <person name="Heilman E.R."/>
            <person name="Heiman D."/>
            <person name="Howarth C."/>
            <person name="Mehta T."/>
            <person name="Neiman D."/>
            <person name="Pearson M."/>
            <person name="Roberts A."/>
            <person name="Saif S."/>
            <person name="Shea T."/>
            <person name="Shenoy N."/>
            <person name="Sisk P."/>
            <person name="Stolte C."/>
            <person name="Sykes S."/>
            <person name="White J."/>
            <person name="Yandava C."/>
            <person name="Haas B."/>
            <person name="Henn M.R."/>
            <person name="Nusbaum C."/>
            <person name="Birren B."/>
        </authorList>
    </citation>
    <scope>NUCLEOTIDE SEQUENCE [LARGE SCALE GENOMIC DNA]</scope>
</reference>
<reference evidence="3" key="2">
    <citation type="submission" date="2016-11" db="UniProtKB">
        <authorList>
            <consortium name="WormBaseParasite"/>
        </authorList>
    </citation>
    <scope>IDENTIFICATION</scope>
</reference>
<accession>A0A1I7VWV7</accession>
<proteinExistence type="predicted"/>
<dbReference type="WBParaSite" id="EN70_7163">
    <property type="protein sequence ID" value="EN70_7163"/>
    <property type="gene ID" value="EN70_7163"/>
</dbReference>
<evidence type="ECO:0000313" key="2">
    <source>
        <dbReference type="Proteomes" id="UP000095285"/>
    </source>
</evidence>
<keyword evidence="2" id="KW-1185">Reference proteome</keyword>
<dbReference type="Proteomes" id="UP000095285">
    <property type="component" value="Unassembled WGS sequence"/>
</dbReference>
<feature type="region of interest" description="Disordered" evidence="1">
    <location>
        <begin position="22"/>
        <end position="55"/>
    </location>
</feature>
<dbReference type="AlphaFoldDB" id="A0A1I7VWV7"/>
<name>A0A1I7VWV7_LOALO</name>
<evidence type="ECO:0000313" key="3">
    <source>
        <dbReference type="WBParaSite" id="EN70_7163"/>
    </source>
</evidence>
<protein>
    <submittedName>
        <fullName evidence="3">Uncharacterized protein</fullName>
    </submittedName>
</protein>
<sequence length="83" mass="9255">MPNGKLLNRPVNALYLLKRTAEESSKIQPKASEKAMEKSVQHEGPIASRTRNATQRQIQTPNIITSKDNILLQLGMSGKLRKS</sequence>
<organism evidence="2 3">
    <name type="scientific">Loa loa</name>
    <name type="common">Eye worm</name>
    <name type="synonym">Filaria loa</name>
    <dbReference type="NCBI Taxonomy" id="7209"/>
    <lineage>
        <taxon>Eukaryota</taxon>
        <taxon>Metazoa</taxon>
        <taxon>Ecdysozoa</taxon>
        <taxon>Nematoda</taxon>
        <taxon>Chromadorea</taxon>
        <taxon>Rhabditida</taxon>
        <taxon>Spirurina</taxon>
        <taxon>Spiruromorpha</taxon>
        <taxon>Filarioidea</taxon>
        <taxon>Onchocercidae</taxon>
        <taxon>Loa</taxon>
    </lineage>
</organism>
<feature type="compositionally biased region" description="Basic and acidic residues" evidence="1">
    <location>
        <begin position="22"/>
        <end position="41"/>
    </location>
</feature>
<evidence type="ECO:0000256" key="1">
    <source>
        <dbReference type="SAM" id="MobiDB-lite"/>
    </source>
</evidence>